<feature type="compositionally biased region" description="Polar residues" evidence="7">
    <location>
        <begin position="1"/>
        <end position="11"/>
    </location>
</feature>
<evidence type="ECO:0000256" key="5">
    <source>
        <dbReference type="ARBA" id="ARBA00023136"/>
    </source>
</evidence>
<evidence type="ECO:0000256" key="2">
    <source>
        <dbReference type="ARBA" id="ARBA00010583"/>
    </source>
</evidence>
<dbReference type="CDD" id="cd20070">
    <property type="entry name" value="5TM_YidC_Alb3"/>
    <property type="match status" value="1"/>
</dbReference>
<keyword evidence="3 6" id="KW-0812">Transmembrane</keyword>
<dbReference type="PANTHER" id="PTHR12428">
    <property type="entry name" value="OXA1"/>
    <property type="match status" value="1"/>
</dbReference>
<feature type="compositionally biased region" description="Basic and acidic residues" evidence="7">
    <location>
        <begin position="903"/>
        <end position="927"/>
    </location>
</feature>
<evidence type="ECO:0000313" key="11">
    <source>
        <dbReference type="Proteomes" id="UP000824890"/>
    </source>
</evidence>
<accession>A0ABQ8C459</accession>
<feature type="compositionally biased region" description="Basic and acidic residues" evidence="7">
    <location>
        <begin position="422"/>
        <end position="464"/>
    </location>
</feature>
<feature type="compositionally biased region" description="Basic and acidic residues" evidence="7">
    <location>
        <begin position="822"/>
        <end position="864"/>
    </location>
</feature>
<dbReference type="NCBIfam" id="TIGR03592">
    <property type="entry name" value="yidC_oxa1_cterm"/>
    <property type="match status" value="1"/>
</dbReference>
<evidence type="ECO:0000313" key="10">
    <source>
        <dbReference type="EMBL" id="KAH0911408.1"/>
    </source>
</evidence>
<proteinExistence type="inferred from homology"/>
<comment type="subcellular location">
    <subcellularLocation>
        <location evidence="1 6">Membrane</location>
        <topology evidence="1 6">Multi-pass membrane protein</topology>
    </subcellularLocation>
</comment>
<dbReference type="InterPro" id="IPR047196">
    <property type="entry name" value="YidC_ALB_C"/>
</dbReference>
<comment type="similarity">
    <text evidence="6">Belongs to the OXA1/ALB3/YidC family.</text>
</comment>
<feature type="region of interest" description="Disordered" evidence="7">
    <location>
        <begin position="1"/>
        <end position="24"/>
    </location>
</feature>
<dbReference type="EMBL" id="JAGKQM010000009">
    <property type="protein sequence ID" value="KAH0911408.1"/>
    <property type="molecule type" value="Genomic_DNA"/>
</dbReference>
<feature type="transmembrane region" description="Helical" evidence="8">
    <location>
        <begin position="304"/>
        <end position="324"/>
    </location>
</feature>
<evidence type="ECO:0000256" key="8">
    <source>
        <dbReference type="SAM" id="Phobius"/>
    </source>
</evidence>
<keyword evidence="4 8" id="KW-1133">Transmembrane helix</keyword>
<organism evidence="10 11">
    <name type="scientific">Brassica napus</name>
    <name type="common">Rape</name>
    <dbReference type="NCBI Taxonomy" id="3708"/>
    <lineage>
        <taxon>Eukaryota</taxon>
        <taxon>Viridiplantae</taxon>
        <taxon>Streptophyta</taxon>
        <taxon>Embryophyta</taxon>
        <taxon>Tracheophyta</taxon>
        <taxon>Spermatophyta</taxon>
        <taxon>Magnoliopsida</taxon>
        <taxon>eudicotyledons</taxon>
        <taxon>Gunneridae</taxon>
        <taxon>Pentapetalae</taxon>
        <taxon>rosids</taxon>
        <taxon>malvids</taxon>
        <taxon>Brassicales</taxon>
        <taxon>Brassicaceae</taxon>
        <taxon>Brassiceae</taxon>
        <taxon>Brassica</taxon>
    </lineage>
</organism>
<name>A0ABQ8C459_BRANA</name>
<evidence type="ECO:0000256" key="1">
    <source>
        <dbReference type="ARBA" id="ARBA00004141"/>
    </source>
</evidence>
<protein>
    <recommendedName>
        <fullName evidence="9">Membrane insertase YidC/Oxa/ALB C-terminal domain-containing protein</fullName>
    </recommendedName>
</protein>
<evidence type="ECO:0000256" key="7">
    <source>
        <dbReference type="SAM" id="MobiDB-lite"/>
    </source>
</evidence>
<evidence type="ECO:0000256" key="3">
    <source>
        <dbReference type="ARBA" id="ARBA00022692"/>
    </source>
</evidence>
<feature type="region of interest" description="Disordered" evidence="7">
    <location>
        <begin position="416"/>
        <end position="516"/>
    </location>
</feature>
<comment type="similarity">
    <text evidence="2">Belongs to the OXA1/ALB3/YidC (TC 2.A.9.2) family.</text>
</comment>
<dbReference type="Proteomes" id="UP000824890">
    <property type="component" value="Unassembled WGS sequence"/>
</dbReference>
<feature type="compositionally biased region" description="Basic and acidic residues" evidence="7">
    <location>
        <begin position="476"/>
        <end position="485"/>
    </location>
</feature>
<comment type="caution">
    <text evidence="10">The sequence shown here is derived from an EMBL/GenBank/DDBJ whole genome shotgun (WGS) entry which is preliminary data.</text>
</comment>
<keyword evidence="11" id="KW-1185">Reference proteome</keyword>
<dbReference type="InterPro" id="IPR028055">
    <property type="entry name" value="YidC/Oxa/ALB_C"/>
</dbReference>
<dbReference type="InterPro" id="IPR001708">
    <property type="entry name" value="YidC/ALB3/OXA1/COX18"/>
</dbReference>
<feature type="transmembrane region" description="Helical" evidence="8">
    <location>
        <begin position="163"/>
        <end position="184"/>
    </location>
</feature>
<feature type="domain" description="Membrane insertase YidC/Oxa/ALB C-terminal" evidence="9">
    <location>
        <begin position="165"/>
        <end position="381"/>
    </location>
</feature>
<dbReference type="PANTHER" id="PTHR12428:SF48">
    <property type="entry name" value="MEMBRANE INSERTASE YIDC_OXA_ALB C-TERMINAL DOMAIN-CONTAINING PROTEIN"/>
    <property type="match status" value="1"/>
</dbReference>
<feature type="region of interest" description="Disordered" evidence="7">
    <location>
        <begin position="816"/>
        <end position="927"/>
    </location>
</feature>
<reference evidence="10 11" key="1">
    <citation type="submission" date="2021-05" db="EMBL/GenBank/DDBJ databases">
        <title>Genome Assembly of Synthetic Allotetraploid Brassica napus Reveals Homoeologous Exchanges between Subgenomes.</title>
        <authorList>
            <person name="Davis J.T."/>
        </authorList>
    </citation>
    <scope>NUCLEOTIDE SEQUENCE [LARGE SCALE GENOMIC DNA]</scope>
    <source>
        <strain evidence="11">cv. Da-Ae</strain>
        <tissue evidence="10">Seedling</tissue>
    </source>
</reference>
<evidence type="ECO:0000256" key="6">
    <source>
        <dbReference type="RuleBase" id="RU003945"/>
    </source>
</evidence>
<feature type="compositionally biased region" description="Basic and acidic residues" evidence="7">
    <location>
        <begin position="876"/>
        <end position="885"/>
    </location>
</feature>
<gene>
    <name evidence="10" type="ORF">HID58_034729</name>
</gene>
<sequence>MQARHSSQLQSVKRKRQETEPKTTINNTLLKNLKRPQMATSISLKPTNLLLSSFSTGKVLHLRRSRFSHRPSPSSSCRRTLVAQFGFSPGPVSLDLIKEHVESLLYTIADAAVSSSETFDSFSGTTTTTTTNQNSDWFTGIANYMETILKVLKDGLSTVNVPYSYGFAIILLTVLVKAATFPLTKKQVESTMAMKSLQPQIKAIQERYAGDQEKIQLETARLYKLAGINPFAGCLPTLATIPVWIGLYRALSNVADEGLLTEGFFWIPSLAGPTTVAARQSGSGISWLFPFIEGHPPLGWSDTLAYLVLPLLLIFSQYLSIQIMQSSQPQSDDPAMKSSQAVTKFLPLMIGYFALSVPSGLSLYWLTNNILSTAQQVWLQKYGGAKNPMEKLTNLVTKEDKTQKVDKSISQPLVQKSVSELKIPRDKGSEKVTSEGPKPGERFRLLKEQEAKRRREKEEERQKAEAALSNQNTDSAEEHEGKSDTGAEETGDGSAAVNGKPSIQKDETTNGKLGRNNILMKHRSVTSHMQHIPQRIHQLQEGISVRPISECIRSVWDIRKYQTDNTQIYIGFICYDNHRQLLEGRFTGNIQPNDPKNLTEEDIYEFSGFSVIHNSRHRKLTQLLYYIHIDQKTITLKVTDIGLIFPNYKILLRLATTPTYVPDVVGQILIIQKINPYHPELNTDAMIGLRLNRTIISNIFHANYYSSDDPAMKSSQAVTKFLPLMIGYFALSVPSAHQRLVLNIFAWGVNTPLAFLLTFEECVCRLTNNILSTAQQVWLQKYGGAKNPMEKLTNLVTKEDKTQKVDKSISQPLVQKSVSELKIPRDKGSEKVTSEGPKPGERFRLLKEQEAKRRREKEEERQKAEAALSNQNTDSAEEHEGKSDTGAEETGDGSAAVNGKPSIQKDETTNGKLGVGHDAEKQHSHET</sequence>
<feature type="transmembrane region" description="Helical" evidence="8">
    <location>
        <begin position="345"/>
        <end position="366"/>
    </location>
</feature>
<evidence type="ECO:0000259" key="9">
    <source>
        <dbReference type="Pfam" id="PF02096"/>
    </source>
</evidence>
<evidence type="ECO:0000256" key="4">
    <source>
        <dbReference type="ARBA" id="ARBA00022989"/>
    </source>
</evidence>
<keyword evidence="5 8" id="KW-0472">Membrane</keyword>
<feature type="transmembrane region" description="Helical" evidence="8">
    <location>
        <begin position="231"/>
        <end position="251"/>
    </location>
</feature>
<dbReference type="Pfam" id="PF02096">
    <property type="entry name" value="60KD_IMP"/>
    <property type="match status" value="1"/>
</dbReference>